<organism evidence="2 3">
    <name type="scientific">Caerostris darwini</name>
    <dbReference type="NCBI Taxonomy" id="1538125"/>
    <lineage>
        <taxon>Eukaryota</taxon>
        <taxon>Metazoa</taxon>
        <taxon>Ecdysozoa</taxon>
        <taxon>Arthropoda</taxon>
        <taxon>Chelicerata</taxon>
        <taxon>Arachnida</taxon>
        <taxon>Araneae</taxon>
        <taxon>Araneomorphae</taxon>
        <taxon>Entelegynae</taxon>
        <taxon>Araneoidea</taxon>
        <taxon>Araneidae</taxon>
        <taxon>Caerostris</taxon>
    </lineage>
</organism>
<feature type="region of interest" description="Disordered" evidence="1">
    <location>
        <begin position="64"/>
        <end position="105"/>
    </location>
</feature>
<accession>A0AAV4TFG5</accession>
<proteinExistence type="predicted"/>
<evidence type="ECO:0000313" key="3">
    <source>
        <dbReference type="Proteomes" id="UP001054837"/>
    </source>
</evidence>
<reference evidence="2 3" key="1">
    <citation type="submission" date="2021-06" db="EMBL/GenBank/DDBJ databases">
        <title>Caerostris darwini draft genome.</title>
        <authorList>
            <person name="Kono N."/>
            <person name="Arakawa K."/>
        </authorList>
    </citation>
    <scope>NUCLEOTIDE SEQUENCE [LARGE SCALE GENOMIC DNA]</scope>
</reference>
<name>A0AAV4TFG5_9ARAC</name>
<dbReference type="Proteomes" id="UP001054837">
    <property type="component" value="Unassembled WGS sequence"/>
</dbReference>
<dbReference type="AlphaFoldDB" id="A0AAV4TFG5"/>
<evidence type="ECO:0000256" key="1">
    <source>
        <dbReference type="SAM" id="MobiDB-lite"/>
    </source>
</evidence>
<feature type="compositionally biased region" description="Basic residues" evidence="1">
    <location>
        <begin position="76"/>
        <end position="90"/>
    </location>
</feature>
<protein>
    <submittedName>
        <fullName evidence="2">Uncharacterized protein</fullName>
    </submittedName>
</protein>
<evidence type="ECO:0000313" key="2">
    <source>
        <dbReference type="EMBL" id="GIY43959.1"/>
    </source>
</evidence>
<sequence>MEYSSMLALKKRSESPVKSLTNYGKSAATHLALFTLLFSAKVDFQQIIRLYSLVSAFNASRRKDVPIPVNSPKKTATNRKQRPVRHRVARKTVEPLPFGKPEPRV</sequence>
<keyword evidence="3" id="KW-1185">Reference proteome</keyword>
<gene>
    <name evidence="2" type="ORF">CDAR_422911</name>
</gene>
<dbReference type="EMBL" id="BPLQ01009436">
    <property type="protein sequence ID" value="GIY43959.1"/>
    <property type="molecule type" value="Genomic_DNA"/>
</dbReference>
<comment type="caution">
    <text evidence="2">The sequence shown here is derived from an EMBL/GenBank/DDBJ whole genome shotgun (WGS) entry which is preliminary data.</text>
</comment>